<dbReference type="PANTHER" id="PTHR30185">
    <property type="entry name" value="CRYPTIC BETA-GLUCOSIDE BGL OPERON ANTITERMINATOR"/>
    <property type="match status" value="1"/>
</dbReference>
<dbReference type="PANTHER" id="PTHR30185:SF18">
    <property type="entry name" value="TRANSCRIPTIONAL REGULATOR MTLR"/>
    <property type="match status" value="1"/>
</dbReference>
<dbReference type="InterPro" id="IPR007737">
    <property type="entry name" value="Mga_HTH"/>
</dbReference>
<feature type="domain" description="Mga helix-turn-helix" evidence="3">
    <location>
        <begin position="81"/>
        <end position="160"/>
    </location>
</feature>
<evidence type="ECO:0000256" key="1">
    <source>
        <dbReference type="ARBA" id="ARBA00023015"/>
    </source>
</evidence>
<dbReference type="Proteomes" id="UP000193849">
    <property type="component" value="Unassembled WGS sequence"/>
</dbReference>
<accession>A0A081SA02</accession>
<sequence length="475" mass="55599">MYLGDLMEKAESGQFSILSFLLQESQTTVKAVMEETGFSKATLTKYVTLLNDKALDSGLELNISLEDENLRLSIGATTKGRDIRSLFLENAVKYQILVYLLYHQQFLAHQLAQELMISEATLGRHLASLNQILSEFDLSIQNGRWRGPEHQIRYFYFCLFRKVWSSQEWEGHMQKPERKQEIASLEEICGASLSSGQKLDLVLWSHISQQRLRVNACQFQVIEEKMRGYFDNIFYLRLLRKAPSFFAGQHLPLGTEDGEMMIFFSFLLSHRILPLHTMEYILGFGGQLADLLTQLIQEMKKEELLGDYTEDHVTYELSQLCAQVYLYKGYILQDRYKYQLENRHPYLLMEHDFRGTAEEIFHALPAFQQETDLDKKILWEWLQLIEYMAENGGQHMRIGLDLTSGFLVFSRMAAILKRYLEYNRFITIEAYDCTRHYDLLVTNNPIHKKEQTPVYYLKNDLDLEDLAGIRQLLFT</sequence>
<keyword evidence="1" id="KW-0805">Transcription regulation</keyword>
<evidence type="ECO:0000256" key="2">
    <source>
        <dbReference type="ARBA" id="ARBA00023163"/>
    </source>
</evidence>
<dbReference type="InterPro" id="IPR036388">
    <property type="entry name" value="WH-like_DNA-bd_sf"/>
</dbReference>
<reference evidence="8 9" key="2">
    <citation type="journal article" date="2016" name="Eur. J. Clin. Microbiol. Infect. Dis.">
        <title>Whole genome sequencing as a tool for phylogenetic analysis of clinical strains of Mitis group streptococci.</title>
        <authorList>
            <person name="Rasmussen L.H."/>
            <person name="Dargis R."/>
            <person name="Hojholt K."/>
            <person name="Christensen J.J."/>
            <person name="Skovgaard O."/>
            <person name="Justesen U.S."/>
            <person name="Rosenvinge F.S."/>
            <person name="Moser C."/>
            <person name="Lukjancenko O."/>
            <person name="Rasmussen S."/>
            <person name="Nielsen X.C."/>
        </authorList>
    </citation>
    <scope>NUCLEOTIDE SEQUENCE [LARGE SCALE GENOMIC DNA]</scope>
    <source>
        <strain evidence="6 8">RH_50738_11</strain>
        <strain evidence="5 9">RH_777_07</strain>
    </source>
</reference>
<protein>
    <submittedName>
        <fullName evidence="4">Bacterial regulatory, arsR family protein</fullName>
    </submittedName>
</protein>
<reference evidence="4 7" key="1">
    <citation type="submission" date="2014-05" db="EMBL/GenBank/DDBJ databases">
        <authorList>
            <person name="Daugherty S.C."/>
            <person name="Tallon L.J."/>
            <person name="Sadzewicz L."/>
            <person name="Kilian M."/>
            <person name="Tettelin H."/>
        </authorList>
    </citation>
    <scope>NUCLEOTIDE SEQUENCE [LARGE SCALE GENOMIC DNA]</scope>
    <source>
        <strain evidence="4 7">SK271</strain>
    </source>
</reference>
<dbReference type="Gene3D" id="1.10.10.10">
    <property type="entry name" value="Winged helix-like DNA-binding domain superfamily/Winged helix DNA-binding domain"/>
    <property type="match status" value="1"/>
</dbReference>
<evidence type="ECO:0000313" key="4">
    <source>
        <dbReference type="EMBL" id="KER07755.1"/>
    </source>
</evidence>
<evidence type="ECO:0000259" key="3">
    <source>
        <dbReference type="Pfam" id="PF05043"/>
    </source>
</evidence>
<comment type="caution">
    <text evidence="4">The sequence shown here is derived from an EMBL/GenBank/DDBJ whole genome shotgun (WGS) entry which is preliminary data.</text>
</comment>
<dbReference type="InterPro" id="IPR050661">
    <property type="entry name" value="BglG_antiterminators"/>
</dbReference>
<reference evidence="6" key="3">
    <citation type="submission" date="2017-04" db="EMBL/GenBank/DDBJ databases">
        <authorList>
            <person name="Nielsen X.C."/>
            <person name="Rasmussen L.H."/>
            <person name="Hoejholt K."/>
            <person name="Rasmussen S."/>
            <person name="Christensen J.J."/>
        </authorList>
    </citation>
    <scope>NUCLEOTIDE SEQUENCE</scope>
    <source>
        <strain evidence="6">RH_50738_11</strain>
    </source>
</reference>
<dbReference type="AlphaFoldDB" id="A0A081SA02"/>
<reference evidence="5" key="4">
    <citation type="submission" date="2017-04" db="EMBL/GenBank/DDBJ databases">
        <authorList>
            <person name="Afonso C.L."/>
            <person name="Miller P.J."/>
            <person name="Scott M.A."/>
            <person name="Spackman E."/>
            <person name="Goraichik I."/>
            <person name="Dimitrov K.M."/>
            <person name="Suarez D.L."/>
            <person name="Swayne D.E."/>
        </authorList>
    </citation>
    <scope>NUCLEOTIDE SEQUENCE</scope>
    <source>
        <strain evidence="5">RH_777_07</strain>
    </source>
</reference>
<evidence type="ECO:0000313" key="5">
    <source>
        <dbReference type="EMBL" id="ORO86444.1"/>
    </source>
</evidence>
<evidence type="ECO:0000313" key="9">
    <source>
        <dbReference type="Proteomes" id="UP000193849"/>
    </source>
</evidence>
<gene>
    <name evidence="6" type="ORF">B7701_05865</name>
    <name evidence="5" type="ORF">B7702_08800</name>
    <name evidence="4" type="ORF">SK271_1821</name>
</gene>
<dbReference type="EMBL" id="NCVD01000051">
    <property type="protein sequence ID" value="ORO86444.1"/>
    <property type="molecule type" value="Genomic_DNA"/>
</dbReference>
<organism evidence="4 7">
    <name type="scientific">Streptococcus mitis</name>
    <dbReference type="NCBI Taxonomy" id="28037"/>
    <lineage>
        <taxon>Bacteria</taxon>
        <taxon>Bacillati</taxon>
        <taxon>Bacillota</taxon>
        <taxon>Bacilli</taxon>
        <taxon>Lactobacillales</taxon>
        <taxon>Streptococcaceae</taxon>
        <taxon>Streptococcus</taxon>
        <taxon>Streptococcus mitis group</taxon>
    </lineage>
</organism>
<evidence type="ECO:0000313" key="8">
    <source>
        <dbReference type="Proteomes" id="UP000193441"/>
    </source>
</evidence>
<dbReference type="EMBL" id="JPGW01000013">
    <property type="protein sequence ID" value="KER07755.1"/>
    <property type="molecule type" value="Genomic_DNA"/>
</dbReference>
<name>A0A081SA02_STRMT</name>
<evidence type="ECO:0000313" key="7">
    <source>
        <dbReference type="Proteomes" id="UP000028067"/>
    </source>
</evidence>
<dbReference type="RefSeq" id="WP_033685642.1">
    <property type="nucleotide sequence ID" value="NZ_JAHZPQ010000005.1"/>
</dbReference>
<dbReference type="Proteomes" id="UP000028067">
    <property type="component" value="Unassembled WGS sequence"/>
</dbReference>
<dbReference type="Proteomes" id="UP000193441">
    <property type="component" value="Unassembled WGS sequence"/>
</dbReference>
<evidence type="ECO:0000313" key="6">
    <source>
        <dbReference type="EMBL" id="ORO89177.1"/>
    </source>
</evidence>
<proteinExistence type="predicted"/>
<dbReference type="Pfam" id="PF05043">
    <property type="entry name" value="Mga"/>
    <property type="match status" value="1"/>
</dbReference>
<keyword evidence="2" id="KW-0804">Transcription</keyword>
<dbReference type="EMBL" id="NCVE01000027">
    <property type="protein sequence ID" value="ORO89177.1"/>
    <property type="molecule type" value="Genomic_DNA"/>
</dbReference>
<dbReference type="PATRIC" id="fig|28037.94.peg.1754"/>